<protein>
    <submittedName>
        <fullName evidence="2">Lipase</fullName>
    </submittedName>
</protein>
<dbReference type="AlphaFoldDB" id="A0AAU9CIF0"/>
<dbReference type="Pfam" id="PF13472">
    <property type="entry name" value="Lipase_GDSL_2"/>
    <property type="match status" value="1"/>
</dbReference>
<dbReference type="Gene3D" id="3.40.50.1110">
    <property type="entry name" value="SGNH hydrolase"/>
    <property type="match status" value="1"/>
</dbReference>
<feature type="domain" description="SGNH hydrolase-type esterase" evidence="1">
    <location>
        <begin position="48"/>
        <end position="237"/>
    </location>
</feature>
<dbReference type="PROSITE" id="PS51318">
    <property type="entry name" value="TAT"/>
    <property type="match status" value="1"/>
</dbReference>
<dbReference type="KEGG" id="fax:FUAX_43330"/>
<dbReference type="InterPro" id="IPR013830">
    <property type="entry name" value="SGNH_hydro"/>
</dbReference>
<dbReference type="InterPro" id="IPR006311">
    <property type="entry name" value="TAT_signal"/>
</dbReference>
<gene>
    <name evidence="2" type="ORF">FUAX_43330</name>
</gene>
<proteinExistence type="predicted"/>
<reference evidence="2 3" key="1">
    <citation type="submission" date="2021-12" db="EMBL/GenBank/DDBJ databases">
        <title>Genome sequencing of bacteria with rrn-lacking chromosome and rrn-plasmid.</title>
        <authorList>
            <person name="Anda M."/>
            <person name="Iwasaki W."/>
        </authorList>
    </citation>
    <scope>NUCLEOTIDE SEQUENCE [LARGE SCALE GENOMIC DNA]</scope>
    <source>
        <strain evidence="2 3">DSM 100852</strain>
        <plasmid evidence="2 3">pFA2</plasmid>
    </source>
</reference>
<dbReference type="PANTHER" id="PTHR30383">
    <property type="entry name" value="THIOESTERASE 1/PROTEASE 1/LYSOPHOSPHOLIPASE L1"/>
    <property type="match status" value="1"/>
</dbReference>
<evidence type="ECO:0000313" key="3">
    <source>
        <dbReference type="Proteomes" id="UP001348817"/>
    </source>
</evidence>
<dbReference type="InterPro" id="IPR019546">
    <property type="entry name" value="TAT_signal_bac_arc"/>
</dbReference>
<organism evidence="2 3">
    <name type="scientific">Fulvitalea axinellae</name>
    <dbReference type="NCBI Taxonomy" id="1182444"/>
    <lineage>
        <taxon>Bacteria</taxon>
        <taxon>Pseudomonadati</taxon>
        <taxon>Bacteroidota</taxon>
        <taxon>Cytophagia</taxon>
        <taxon>Cytophagales</taxon>
        <taxon>Persicobacteraceae</taxon>
        <taxon>Fulvitalea</taxon>
    </lineage>
</organism>
<dbReference type="InterPro" id="IPR036514">
    <property type="entry name" value="SGNH_hydro_sf"/>
</dbReference>
<dbReference type="CDD" id="cd01834">
    <property type="entry name" value="SGNH_hydrolase_like_2"/>
    <property type="match status" value="1"/>
</dbReference>
<dbReference type="EMBL" id="AP025316">
    <property type="protein sequence ID" value="BDD11901.1"/>
    <property type="molecule type" value="Genomic_DNA"/>
</dbReference>
<keyword evidence="2" id="KW-0614">Plasmid</keyword>
<evidence type="ECO:0000259" key="1">
    <source>
        <dbReference type="Pfam" id="PF13472"/>
    </source>
</evidence>
<dbReference type="PROSITE" id="PS51257">
    <property type="entry name" value="PROKAR_LIPOPROTEIN"/>
    <property type="match status" value="1"/>
</dbReference>
<keyword evidence="3" id="KW-1185">Reference proteome</keyword>
<name>A0AAU9CIF0_9BACT</name>
<sequence length="248" mass="27466">MGNRRDFLKKSIAGSGAVALLSGTFSSCSSPEAKAPSFGNGDVILFQGDSITDAGRQRNIDQPNHQPALGHGYAQYAGVDLLCEHADKKLKVYNRGISGNKVYQLNDRWDKDCLSLKPNVLSILIGVNDYWHKRAGKYDASAEVYQNDYRALLQRTVKALPNIKLVLCEPFILPNTRAVDESWIEPFKVYQKAAKSLSEEFGTVWVPYQEVFNKALDSAPEAYWLPDGVHPSMAGAKLMADAWVKAVK</sequence>
<dbReference type="GO" id="GO:0004622">
    <property type="term" value="F:phosphatidylcholine lysophospholipase activity"/>
    <property type="evidence" value="ECO:0007669"/>
    <property type="project" value="TreeGrafter"/>
</dbReference>
<evidence type="ECO:0000313" key="2">
    <source>
        <dbReference type="EMBL" id="BDD11901.1"/>
    </source>
</evidence>
<dbReference type="PANTHER" id="PTHR30383:SF5">
    <property type="entry name" value="SGNH HYDROLASE-TYPE ESTERASE DOMAIN-CONTAINING PROTEIN"/>
    <property type="match status" value="1"/>
</dbReference>
<accession>A0AAU9CIF0</accession>
<dbReference type="Proteomes" id="UP001348817">
    <property type="component" value="Plasmid pFA2"/>
</dbReference>
<geneLocation type="plasmid" evidence="2 3">
    <name>pFA2</name>
</geneLocation>
<dbReference type="RefSeq" id="WP_338395302.1">
    <property type="nucleotide sequence ID" value="NZ_AP025316.1"/>
</dbReference>
<dbReference type="InterPro" id="IPR051532">
    <property type="entry name" value="Ester_Hydrolysis_Enzymes"/>
</dbReference>
<dbReference type="NCBIfam" id="TIGR01409">
    <property type="entry name" value="TAT_signal_seq"/>
    <property type="match status" value="1"/>
</dbReference>
<dbReference type="SUPFAM" id="SSF52266">
    <property type="entry name" value="SGNH hydrolase"/>
    <property type="match status" value="1"/>
</dbReference>